<keyword evidence="2" id="KW-1185">Reference proteome</keyword>
<sequence>MDNTIIEHLACVEINECILKPPFHLVSNVQWNDKGLSFDGDISLYSNQIKKEDFVGIVPIQIKGTTSNKKTSKRNKIKHPVTKEDLEVYYKNGNGVLYFVVTINPNTYIRQAYYNILAPLDLKDLLIKLEANGNQSITIPFKKLESGSLEIICKQFLRTVEKQPKIYIEAGLDKKFEEYRIDYIRLQEETSFDLFEEPAYLYGVNEGIEIPLRTAKLQEVRTVLNEEVKIEDEEFNVKYEVRESEDRRYLLIEDSLIVEIIKETNKGKITLSKVKKLSSYLKCLKILKFLRDYNELPFTSSEFVATLDKKEDFSDVEDDIKVYKDIIGIFNQIGISGNYTLDDHENISELFNGLLSLFKQKQYQMLTYSENIDFENSLVQVIKLSKYIKVMVLFNKENNEYTDFFSEETLNKVAGLLPKREIKKYESEDIENDYWRVSIYSSQKLKIMHECANFKLDVIKKSFANKYHDVNSPNTINTALDYLNYFDLENDARYIEIAEDLISRYLKINPHDILGKINKYQINIRKFEGLSEKETDEVLDILEEAERENNKSICFACEVLLKNRSKAKRLFDTLDDEEQKSLIPYPIYNLFQGLKQ</sequence>
<evidence type="ECO:0000313" key="2">
    <source>
        <dbReference type="Proteomes" id="UP000315215"/>
    </source>
</evidence>
<organism evidence="1 2">
    <name type="scientific">Radiobacillus deserti</name>
    <dbReference type="NCBI Taxonomy" id="2594883"/>
    <lineage>
        <taxon>Bacteria</taxon>
        <taxon>Bacillati</taxon>
        <taxon>Bacillota</taxon>
        <taxon>Bacilli</taxon>
        <taxon>Bacillales</taxon>
        <taxon>Bacillaceae</taxon>
        <taxon>Radiobacillus</taxon>
    </lineage>
</organism>
<evidence type="ECO:0000313" key="1">
    <source>
        <dbReference type="EMBL" id="QDP39458.1"/>
    </source>
</evidence>
<accession>A0A516KDH7</accession>
<dbReference type="RefSeq" id="WP_143892208.1">
    <property type="nucleotide sequence ID" value="NZ_CP041666.1"/>
</dbReference>
<dbReference type="KEGG" id="aqt:FN924_04260"/>
<name>A0A516KDH7_9BACI</name>
<protein>
    <submittedName>
        <fullName evidence="1">DUF4365 domain-containing protein</fullName>
    </submittedName>
</protein>
<dbReference type="Proteomes" id="UP000315215">
    <property type="component" value="Chromosome"/>
</dbReference>
<reference evidence="1 2" key="1">
    <citation type="submission" date="2019-07" db="EMBL/GenBank/DDBJ databases">
        <authorList>
            <person name="Li J."/>
        </authorList>
    </citation>
    <scope>NUCLEOTIDE SEQUENCE [LARGE SCALE GENOMIC DNA]</scope>
    <source>
        <strain evidence="1 2">TKL69</strain>
    </source>
</reference>
<gene>
    <name evidence="1" type="ORF">FN924_04260</name>
</gene>
<dbReference type="OrthoDB" id="2974412at2"/>
<proteinExistence type="predicted"/>
<dbReference type="EMBL" id="CP041666">
    <property type="protein sequence ID" value="QDP39458.1"/>
    <property type="molecule type" value="Genomic_DNA"/>
</dbReference>
<dbReference type="AlphaFoldDB" id="A0A516KDH7"/>